<keyword evidence="9 12" id="KW-0949">S-adenosyl-L-methionine</keyword>
<evidence type="ECO:0000256" key="10">
    <source>
        <dbReference type="ARBA" id="ARBA00025699"/>
    </source>
</evidence>
<evidence type="ECO:0000256" key="9">
    <source>
        <dbReference type="ARBA" id="ARBA00022691"/>
    </source>
</evidence>
<dbReference type="EC" id="2.1.1.193" evidence="3 12"/>
<sequence>MSDPVFLADAARDAAIGDALVLDGPEGHHASVVRRLRAGESIIVADGAGAAVRGPVTEVAKGWVAIRVDERLARTETGPRFAVAQALAKGDHAERALDMLTEVGVAEIIPWQAARSVVRWQGERAAKSLAKWRTGVREATKQSRRFRVPEVSTPVGTADLARRVAAADLALVLHEEADDQLAELALPTSGEILIIVGPEGGIAPEELDRLVAAGGRPVLISDGVLRTSTAGVVALGACRNRARS</sequence>
<proteinExistence type="inferred from homology"/>
<evidence type="ECO:0000256" key="5">
    <source>
        <dbReference type="ARBA" id="ARBA00022490"/>
    </source>
</evidence>
<dbReference type="GO" id="GO:0070042">
    <property type="term" value="F:rRNA (uridine-N3-)-methyltransferase activity"/>
    <property type="evidence" value="ECO:0007669"/>
    <property type="project" value="TreeGrafter"/>
</dbReference>
<evidence type="ECO:0000259" key="13">
    <source>
        <dbReference type="Pfam" id="PF04452"/>
    </source>
</evidence>
<comment type="catalytic activity">
    <reaction evidence="11 12">
        <text>uridine(1498) in 16S rRNA + S-adenosyl-L-methionine = N(3)-methyluridine(1498) in 16S rRNA + S-adenosyl-L-homocysteine + H(+)</text>
        <dbReference type="Rhea" id="RHEA:42920"/>
        <dbReference type="Rhea" id="RHEA-COMP:10283"/>
        <dbReference type="Rhea" id="RHEA-COMP:10284"/>
        <dbReference type="ChEBI" id="CHEBI:15378"/>
        <dbReference type="ChEBI" id="CHEBI:57856"/>
        <dbReference type="ChEBI" id="CHEBI:59789"/>
        <dbReference type="ChEBI" id="CHEBI:65315"/>
        <dbReference type="ChEBI" id="CHEBI:74502"/>
        <dbReference type="EC" id="2.1.1.193"/>
    </reaction>
</comment>
<name>A0A7Z0D6V6_9ACTN</name>
<dbReference type="NCBIfam" id="TIGR00046">
    <property type="entry name" value="RsmE family RNA methyltransferase"/>
    <property type="match status" value="1"/>
</dbReference>
<dbReference type="InterPro" id="IPR006700">
    <property type="entry name" value="RsmE"/>
</dbReference>
<evidence type="ECO:0000256" key="1">
    <source>
        <dbReference type="ARBA" id="ARBA00004496"/>
    </source>
</evidence>
<gene>
    <name evidence="14" type="ORF">GGQ54_000534</name>
</gene>
<comment type="function">
    <text evidence="10 12">Specifically methylates the N3 position of the uracil ring of uridine 1498 (m3U1498) in 16S rRNA. Acts on the fully assembled 30S ribosomal subunit.</text>
</comment>
<dbReference type="InterPro" id="IPR046886">
    <property type="entry name" value="RsmE_MTase_dom"/>
</dbReference>
<keyword evidence="7 12" id="KW-0489">Methyltransferase</keyword>
<dbReference type="InterPro" id="IPR029028">
    <property type="entry name" value="Alpha/beta_knot_MTases"/>
</dbReference>
<dbReference type="SUPFAM" id="SSF88697">
    <property type="entry name" value="PUA domain-like"/>
    <property type="match status" value="1"/>
</dbReference>
<dbReference type="InterPro" id="IPR029026">
    <property type="entry name" value="tRNA_m1G_MTases_N"/>
</dbReference>
<dbReference type="Pfam" id="PF04452">
    <property type="entry name" value="Methyltrans_RNA"/>
    <property type="match status" value="1"/>
</dbReference>
<dbReference type="PIRSF" id="PIRSF015601">
    <property type="entry name" value="MTase_slr0722"/>
    <property type="match status" value="1"/>
</dbReference>
<keyword evidence="15" id="KW-1185">Reference proteome</keyword>
<evidence type="ECO:0000256" key="3">
    <source>
        <dbReference type="ARBA" id="ARBA00012328"/>
    </source>
</evidence>
<evidence type="ECO:0000256" key="2">
    <source>
        <dbReference type="ARBA" id="ARBA00005528"/>
    </source>
</evidence>
<dbReference type="CDD" id="cd18084">
    <property type="entry name" value="RsmE-like"/>
    <property type="match status" value="1"/>
</dbReference>
<accession>A0A7Z0D6V6</accession>
<comment type="similarity">
    <text evidence="2 12">Belongs to the RNA methyltransferase RsmE family.</text>
</comment>
<dbReference type="RefSeq" id="WP_179443978.1">
    <property type="nucleotide sequence ID" value="NZ_JACBZS010000001.1"/>
</dbReference>
<keyword evidence="6 12" id="KW-0698">rRNA processing</keyword>
<dbReference type="EMBL" id="JACBZS010000001">
    <property type="protein sequence ID" value="NYI69974.1"/>
    <property type="molecule type" value="Genomic_DNA"/>
</dbReference>
<keyword evidence="5 12" id="KW-0963">Cytoplasm</keyword>
<evidence type="ECO:0000256" key="7">
    <source>
        <dbReference type="ARBA" id="ARBA00022603"/>
    </source>
</evidence>
<dbReference type="GO" id="GO:0070475">
    <property type="term" value="P:rRNA base methylation"/>
    <property type="evidence" value="ECO:0007669"/>
    <property type="project" value="TreeGrafter"/>
</dbReference>
<evidence type="ECO:0000256" key="4">
    <source>
        <dbReference type="ARBA" id="ARBA00013673"/>
    </source>
</evidence>
<organism evidence="14 15">
    <name type="scientific">Naumannella cuiyingiana</name>
    <dbReference type="NCBI Taxonomy" id="1347891"/>
    <lineage>
        <taxon>Bacteria</taxon>
        <taxon>Bacillati</taxon>
        <taxon>Actinomycetota</taxon>
        <taxon>Actinomycetes</taxon>
        <taxon>Propionibacteriales</taxon>
        <taxon>Propionibacteriaceae</taxon>
        <taxon>Naumannella</taxon>
    </lineage>
</organism>
<keyword evidence="8 12" id="KW-0808">Transferase</keyword>
<feature type="domain" description="Ribosomal RNA small subunit methyltransferase E methyltransferase" evidence="13">
    <location>
        <begin position="80"/>
        <end position="237"/>
    </location>
</feature>
<dbReference type="Gene3D" id="2.40.240.20">
    <property type="entry name" value="Hypothetical PUA domain-like, domain 1"/>
    <property type="match status" value="1"/>
</dbReference>
<evidence type="ECO:0000313" key="15">
    <source>
        <dbReference type="Proteomes" id="UP000527616"/>
    </source>
</evidence>
<dbReference type="Proteomes" id="UP000527616">
    <property type="component" value="Unassembled WGS sequence"/>
</dbReference>
<evidence type="ECO:0000256" key="12">
    <source>
        <dbReference type="PIRNR" id="PIRNR015601"/>
    </source>
</evidence>
<dbReference type="PANTHER" id="PTHR30027">
    <property type="entry name" value="RIBOSOMAL RNA SMALL SUBUNIT METHYLTRANSFERASE E"/>
    <property type="match status" value="1"/>
</dbReference>
<dbReference type="InterPro" id="IPR015947">
    <property type="entry name" value="PUA-like_sf"/>
</dbReference>
<evidence type="ECO:0000313" key="14">
    <source>
        <dbReference type="EMBL" id="NYI69974.1"/>
    </source>
</evidence>
<dbReference type="GO" id="GO:0005737">
    <property type="term" value="C:cytoplasm"/>
    <property type="evidence" value="ECO:0007669"/>
    <property type="project" value="UniProtKB-SubCell"/>
</dbReference>
<dbReference type="NCBIfam" id="NF008693">
    <property type="entry name" value="PRK11713.2-3"/>
    <property type="match status" value="1"/>
</dbReference>
<dbReference type="Gene3D" id="3.40.1280.10">
    <property type="match status" value="1"/>
</dbReference>
<evidence type="ECO:0000256" key="11">
    <source>
        <dbReference type="ARBA" id="ARBA00047944"/>
    </source>
</evidence>
<dbReference type="AlphaFoldDB" id="A0A7Z0D6V6"/>
<comment type="subcellular location">
    <subcellularLocation>
        <location evidence="1 12">Cytoplasm</location>
    </subcellularLocation>
</comment>
<evidence type="ECO:0000256" key="6">
    <source>
        <dbReference type="ARBA" id="ARBA00022552"/>
    </source>
</evidence>
<dbReference type="PANTHER" id="PTHR30027:SF3">
    <property type="entry name" value="16S RRNA (URACIL(1498)-N(3))-METHYLTRANSFERASE"/>
    <property type="match status" value="1"/>
</dbReference>
<comment type="caution">
    <text evidence="14">The sequence shown here is derived from an EMBL/GenBank/DDBJ whole genome shotgun (WGS) entry which is preliminary data.</text>
</comment>
<dbReference type="SUPFAM" id="SSF75217">
    <property type="entry name" value="alpha/beta knot"/>
    <property type="match status" value="1"/>
</dbReference>
<evidence type="ECO:0000256" key="8">
    <source>
        <dbReference type="ARBA" id="ARBA00022679"/>
    </source>
</evidence>
<protein>
    <recommendedName>
        <fullName evidence="4 12">Ribosomal RNA small subunit methyltransferase E</fullName>
        <ecNumber evidence="3 12">2.1.1.193</ecNumber>
    </recommendedName>
</protein>
<reference evidence="14 15" key="1">
    <citation type="submission" date="2020-07" db="EMBL/GenBank/DDBJ databases">
        <title>Sequencing the genomes of 1000 actinobacteria strains.</title>
        <authorList>
            <person name="Klenk H.-P."/>
        </authorList>
    </citation>
    <scope>NUCLEOTIDE SEQUENCE [LARGE SCALE GENOMIC DNA]</scope>
    <source>
        <strain evidence="14 15">DSM 103164</strain>
    </source>
</reference>